<gene>
    <name evidence="1" type="ORF">Golax_006138</name>
</gene>
<proteinExistence type="predicted"/>
<dbReference type="AlphaFoldDB" id="A0A7J9A2S5"/>
<feature type="non-terminal residue" evidence="1">
    <location>
        <position position="39"/>
    </location>
</feature>
<accession>A0A7J9A2S5</accession>
<evidence type="ECO:0000313" key="1">
    <source>
        <dbReference type="EMBL" id="MBA0718387.1"/>
    </source>
</evidence>
<keyword evidence="2" id="KW-1185">Reference proteome</keyword>
<dbReference type="EMBL" id="JABEZV010000008">
    <property type="protein sequence ID" value="MBA0718387.1"/>
    <property type="molecule type" value="Genomic_DNA"/>
</dbReference>
<organism evidence="1 2">
    <name type="scientific">Gossypium laxum</name>
    <dbReference type="NCBI Taxonomy" id="34288"/>
    <lineage>
        <taxon>Eukaryota</taxon>
        <taxon>Viridiplantae</taxon>
        <taxon>Streptophyta</taxon>
        <taxon>Embryophyta</taxon>
        <taxon>Tracheophyta</taxon>
        <taxon>Spermatophyta</taxon>
        <taxon>Magnoliopsida</taxon>
        <taxon>eudicotyledons</taxon>
        <taxon>Gunneridae</taxon>
        <taxon>Pentapetalae</taxon>
        <taxon>rosids</taxon>
        <taxon>malvids</taxon>
        <taxon>Malvales</taxon>
        <taxon>Malvaceae</taxon>
        <taxon>Malvoideae</taxon>
        <taxon>Gossypium</taxon>
    </lineage>
</organism>
<evidence type="ECO:0000313" key="2">
    <source>
        <dbReference type="Proteomes" id="UP000593574"/>
    </source>
</evidence>
<reference evidence="1 2" key="1">
    <citation type="journal article" date="2019" name="Genome Biol. Evol.">
        <title>Insights into the evolution of the New World diploid cottons (Gossypium, subgenus Houzingenia) based on genome sequencing.</title>
        <authorList>
            <person name="Grover C.E."/>
            <person name="Arick M.A. 2nd"/>
            <person name="Thrash A."/>
            <person name="Conover J.L."/>
            <person name="Sanders W.S."/>
            <person name="Peterson D.G."/>
            <person name="Frelichowski J.E."/>
            <person name="Scheffler J.A."/>
            <person name="Scheffler B.E."/>
            <person name="Wendel J.F."/>
        </authorList>
    </citation>
    <scope>NUCLEOTIDE SEQUENCE [LARGE SCALE GENOMIC DNA]</scope>
    <source>
        <strain evidence="1">4</strain>
        <tissue evidence="1">Leaf</tissue>
    </source>
</reference>
<sequence>MCVIFGEKFFSIQEKVSLVDLGREYQKPKEDVMDYIQHF</sequence>
<name>A0A7J9A2S5_9ROSI</name>
<comment type="caution">
    <text evidence="1">The sequence shown here is derived from an EMBL/GenBank/DDBJ whole genome shotgun (WGS) entry which is preliminary data.</text>
</comment>
<dbReference type="Proteomes" id="UP000593574">
    <property type="component" value="Unassembled WGS sequence"/>
</dbReference>
<protein>
    <submittedName>
        <fullName evidence="1">Uncharacterized protein</fullName>
    </submittedName>
</protein>